<feature type="region of interest" description="Disordered" evidence="7">
    <location>
        <begin position="381"/>
        <end position="420"/>
    </location>
</feature>
<name>A0A8H6Y841_9AGAR</name>
<keyword evidence="1" id="KW-0813">Transport</keyword>
<dbReference type="InterPro" id="IPR050173">
    <property type="entry name" value="ABC_transporter_C-like"/>
</dbReference>
<dbReference type="PANTHER" id="PTHR24223">
    <property type="entry name" value="ATP-BINDING CASSETTE SUB-FAMILY C"/>
    <property type="match status" value="1"/>
</dbReference>
<feature type="compositionally biased region" description="Polar residues" evidence="7">
    <location>
        <begin position="143"/>
        <end position="154"/>
    </location>
</feature>
<feature type="region of interest" description="Disordered" evidence="7">
    <location>
        <begin position="143"/>
        <end position="168"/>
    </location>
</feature>
<sequence>MAVQLRLQVHSVRRAACPASKLLFTVLRDSKRVPSRYTPPFFPSLSFLVDAYTVTARTSRTRKFQVVERRIDLRRHCNLLHNLPRILTDERGAGDVRLALGAVWILPLTSPSSPSPPSASPSSLVSAPLCISTCSSQSHGWSTFTATSSRSSPTRGPWQDLPRHRNRPSRSARGLLYAKLTTLTLAAVLIPLATPRVHPRWIPRTRACRHQSRQLPLSLILFSFLDPVIWDASRQAHLSLDELPPLCGQRRGGEFESEEFQKYRYVFGCEWEAYLFGIIKTFRSEFATIIALLLLYVAAPLPRPSVSTACLPYLEGETDSDIRPIVWILWLALGPLTGTVALQAYYWLCASSCKLKGLLTELIFEHALRVRVKAQNVDADADATPTASGSGSTDGASSADGTASSTKKAGKTAPKKEKDENAQTAINVGQISNLVTTDLRNVTNMADFLQLVFYLPVTVVFCVVFLWVVLGWRLVIEGSLATHSAFVGMFTMAMLFPLSAFAARLLQHIQKGADQGGGCTDWCDN</sequence>
<dbReference type="InterPro" id="IPR036640">
    <property type="entry name" value="ABC1_TM_sf"/>
</dbReference>
<evidence type="ECO:0000259" key="9">
    <source>
        <dbReference type="PROSITE" id="PS50929"/>
    </source>
</evidence>
<proteinExistence type="predicted"/>
<protein>
    <submittedName>
        <fullName evidence="10">ATP-binding cassette transporter</fullName>
    </submittedName>
</protein>
<dbReference type="PROSITE" id="PS50929">
    <property type="entry name" value="ABC_TM1F"/>
    <property type="match status" value="1"/>
</dbReference>
<accession>A0A8H6Y841</accession>
<dbReference type="AlphaFoldDB" id="A0A8H6Y841"/>
<feature type="transmembrane region" description="Helical" evidence="8">
    <location>
        <begin position="325"/>
        <end position="348"/>
    </location>
</feature>
<feature type="transmembrane region" description="Helical" evidence="8">
    <location>
        <begin position="484"/>
        <end position="506"/>
    </location>
</feature>
<feature type="transmembrane region" description="Helical" evidence="8">
    <location>
        <begin position="451"/>
        <end position="472"/>
    </location>
</feature>
<evidence type="ECO:0000313" key="11">
    <source>
        <dbReference type="Proteomes" id="UP000623467"/>
    </source>
</evidence>
<evidence type="ECO:0000256" key="4">
    <source>
        <dbReference type="ARBA" id="ARBA00022840"/>
    </source>
</evidence>
<dbReference type="GO" id="GO:0016020">
    <property type="term" value="C:membrane"/>
    <property type="evidence" value="ECO:0007669"/>
    <property type="project" value="InterPro"/>
</dbReference>
<evidence type="ECO:0000256" key="5">
    <source>
        <dbReference type="ARBA" id="ARBA00022989"/>
    </source>
</evidence>
<organism evidence="10 11">
    <name type="scientific">Mycena sanguinolenta</name>
    <dbReference type="NCBI Taxonomy" id="230812"/>
    <lineage>
        <taxon>Eukaryota</taxon>
        <taxon>Fungi</taxon>
        <taxon>Dikarya</taxon>
        <taxon>Basidiomycota</taxon>
        <taxon>Agaricomycotina</taxon>
        <taxon>Agaricomycetes</taxon>
        <taxon>Agaricomycetidae</taxon>
        <taxon>Agaricales</taxon>
        <taxon>Marasmiineae</taxon>
        <taxon>Mycenaceae</taxon>
        <taxon>Mycena</taxon>
    </lineage>
</organism>
<dbReference type="EMBL" id="JACAZH010000012">
    <property type="protein sequence ID" value="KAF7353584.1"/>
    <property type="molecule type" value="Genomic_DNA"/>
</dbReference>
<gene>
    <name evidence="10" type="ORF">MSAN_01548900</name>
</gene>
<evidence type="ECO:0000256" key="7">
    <source>
        <dbReference type="SAM" id="MobiDB-lite"/>
    </source>
</evidence>
<keyword evidence="11" id="KW-1185">Reference proteome</keyword>
<dbReference type="SUPFAM" id="SSF90123">
    <property type="entry name" value="ABC transporter transmembrane region"/>
    <property type="match status" value="1"/>
</dbReference>
<comment type="caution">
    <text evidence="10">The sequence shown here is derived from an EMBL/GenBank/DDBJ whole genome shotgun (WGS) entry which is preliminary data.</text>
</comment>
<dbReference type="GO" id="GO:0005524">
    <property type="term" value="F:ATP binding"/>
    <property type="evidence" value="ECO:0007669"/>
    <property type="project" value="UniProtKB-KW"/>
</dbReference>
<reference evidence="10" key="1">
    <citation type="submission" date="2020-05" db="EMBL/GenBank/DDBJ databases">
        <title>Mycena genomes resolve the evolution of fungal bioluminescence.</title>
        <authorList>
            <person name="Tsai I.J."/>
        </authorList>
    </citation>
    <scope>NUCLEOTIDE SEQUENCE</scope>
    <source>
        <strain evidence="10">160909Yilan</strain>
    </source>
</reference>
<dbReference type="Proteomes" id="UP000623467">
    <property type="component" value="Unassembled WGS sequence"/>
</dbReference>
<keyword evidence="2 8" id="KW-0812">Transmembrane</keyword>
<evidence type="ECO:0000256" key="6">
    <source>
        <dbReference type="ARBA" id="ARBA00023136"/>
    </source>
</evidence>
<keyword evidence="6 8" id="KW-0472">Membrane</keyword>
<feature type="domain" description="ABC transmembrane type-1" evidence="9">
    <location>
        <begin position="427"/>
        <end position="511"/>
    </location>
</feature>
<evidence type="ECO:0000256" key="2">
    <source>
        <dbReference type="ARBA" id="ARBA00022692"/>
    </source>
</evidence>
<evidence type="ECO:0000313" key="10">
    <source>
        <dbReference type="EMBL" id="KAF7353584.1"/>
    </source>
</evidence>
<dbReference type="OrthoDB" id="6500128at2759"/>
<dbReference type="GO" id="GO:0140359">
    <property type="term" value="F:ABC-type transporter activity"/>
    <property type="evidence" value="ECO:0007669"/>
    <property type="project" value="InterPro"/>
</dbReference>
<dbReference type="InterPro" id="IPR011527">
    <property type="entry name" value="ABC1_TM_dom"/>
</dbReference>
<evidence type="ECO:0000256" key="1">
    <source>
        <dbReference type="ARBA" id="ARBA00022448"/>
    </source>
</evidence>
<dbReference type="PANTHER" id="PTHR24223:SF356">
    <property type="entry name" value="ATP-BINDING CASSETTE TRANSPORTER ABC4"/>
    <property type="match status" value="1"/>
</dbReference>
<dbReference type="Gene3D" id="1.20.1560.10">
    <property type="entry name" value="ABC transporter type 1, transmembrane domain"/>
    <property type="match status" value="1"/>
</dbReference>
<keyword evidence="4 10" id="KW-0067">ATP-binding</keyword>
<keyword evidence="3" id="KW-0547">Nucleotide-binding</keyword>
<evidence type="ECO:0000256" key="8">
    <source>
        <dbReference type="SAM" id="Phobius"/>
    </source>
</evidence>
<keyword evidence="5 8" id="KW-1133">Transmembrane helix</keyword>
<feature type="compositionally biased region" description="Low complexity" evidence="7">
    <location>
        <begin position="382"/>
        <end position="407"/>
    </location>
</feature>
<evidence type="ECO:0000256" key="3">
    <source>
        <dbReference type="ARBA" id="ARBA00022741"/>
    </source>
</evidence>